<dbReference type="InterPro" id="IPR033310">
    <property type="entry name" value="Mms4/EME1/EME2"/>
</dbReference>
<dbReference type="GO" id="GO:0048476">
    <property type="term" value="C:Holliday junction resolvase complex"/>
    <property type="evidence" value="ECO:0007669"/>
    <property type="project" value="InterPro"/>
</dbReference>
<keyword evidence="8" id="KW-0227">DNA damage</keyword>
<comment type="subcellular location">
    <subcellularLocation>
        <location evidence="2">Nucleus</location>
    </subcellularLocation>
</comment>
<evidence type="ECO:0000256" key="5">
    <source>
        <dbReference type="ARBA" id="ARBA00022722"/>
    </source>
</evidence>
<dbReference type="GO" id="GO:0005634">
    <property type="term" value="C:nucleus"/>
    <property type="evidence" value="ECO:0007669"/>
    <property type="project" value="UniProtKB-SubCell"/>
</dbReference>
<feature type="compositionally biased region" description="Basic and acidic residues" evidence="16">
    <location>
        <begin position="235"/>
        <end position="253"/>
    </location>
</feature>
<dbReference type="InterPro" id="IPR042530">
    <property type="entry name" value="EME1/EME2_C"/>
</dbReference>
<keyword evidence="11" id="KW-0460">Magnesium</keyword>
<keyword evidence="14" id="KW-0539">Nucleus</keyword>
<evidence type="ECO:0000313" key="18">
    <source>
        <dbReference type="EMBL" id="KAK6924183.1"/>
    </source>
</evidence>
<dbReference type="Gene3D" id="3.40.50.10130">
    <property type="match status" value="1"/>
</dbReference>
<dbReference type="Pfam" id="PF21292">
    <property type="entry name" value="EME1-MUS81_C"/>
    <property type="match status" value="1"/>
</dbReference>
<evidence type="ECO:0000259" key="17">
    <source>
        <dbReference type="Pfam" id="PF02732"/>
    </source>
</evidence>
<dbReference type="GO" id="GO:0003677">
    <property type="term" value="F:DNA binding"/>
    <property type="evidence" value="ECO:0007669"/>
    <property type="project" value="InterPro"/>
</dbReference>
<dbReference type="Pfam" id="PF02732">
    <property type="entry name" value="ERCC4"/>
    <property type="match status" value="1"/>
</dbReference>
<dbReference type="GO" id="GO:0006310">
    <property type="term" value="P:DNA recombination"/>
    <property type="evidence" value="ECO:0007669"/>
    <property type="project" value="UniProtKB-KW"/>
</dbReference>
<comment type="caution">
    <text evidence="18">The sequence shown here is derived from an EMBL/GenBank/DDBJ whole genome shotgun (WGS) entry which is preliminary data.</text>
</comment>
<evidence type="ECO:0000256" key="9">
    <source>
        <dbReference type="ARBA" id="ARBA00022776"/>
    </source>
</evidence>
<dbReference type="InterPro" id="IPR006166">
    <property type="entry name" value="ERCC4_domain"/>
</dbReference>
<keyword evidence="10" id="KW-0378">Hydrolase</keyword>
<feature type="region of interest" description="Disordered" evidence="16">
    <location>
        <begin position="203"/>
        <end position="256"/>
    </location>
</feature>
<keyword evidence="4" id="KW-0132">Cell division</keyword>
<evidence type="ECO:0000256" key="3">
    <source>
        <dbReference type="ARBA" id="ARBA00005313"/>
    </source>
</evidence>
<evidence type="ECO:0000256" key="6">
    <source>
        <dbReference type="ARBA" id="ARBA00022723"/>
    </source>
</evidence>
<keyword evidence="9" id="KW-0131">Cell cycle</keyword>
<dbReference type="CDD" id="cd20083">
    <property type="entry name" value="XPF_nuclease_EME"/>
    <property type="match status" value="1"/>
</dbReference>
<keyword evidence="6" id="KW-0479">Metal-binding</keyword>
<reference evidence="18 19" key="1">
    <citation type="submission" date="2023-12" db="EMBL/GenBank/DDBJ databases">
        <title>A high-quality genome assembly for Dillenia turbinata (Dilleniales).</title>
        <authorList>
            <person name="Chanderbali A."/>
        </authorList>
    </citation>
    <scope>NUCLEOTIDE SEQUENCE [LARGE SCALE GENOMIC DNA]</scope>
    <source>
        <strain evidence="18">LSX21</strain>
        <tissue evidence="18">Leaf</tissue>
    </source>
</reference>
<dbReference type="GO" id="GO:0051321">
    <property type="term" value="P:meiotic cell cycle"/>
    <property type="evidence" value="ECO:0007669"/>
    <property type="project" value="UniProtKB-KW"/>
</dbReference>
<evidence type="ECO:0000256" key="10">
    <source>
        <dbReference type="ARBA" id="ARBA00022801"/>
    </source>
</evidence>
<dbReference type="PANTHER" id="PTHR21077:SF5">
    <property type="entry name" value="CROSSOVER JUNCTION ENDONUCLEASE MMS4"/>
    <property type="match status" value="1"/>
</dbReference>
<feature type="region of interest" description="Disordered" evidence="16">
    <location>
        <begin position="139"/>
        <end position="160"/>
    </location>
</feature>
<evidence type="ECO:0000256" key="13">
    <source>
        <dbReference type="ARBA" id="ARBA00023204"/>
    </source>
</evidence>
<dbReference type="GO" id="GO:0046872">
    <property type="term" value="F:metal ion binding"/>
    <property type="evidence" value="ECO:0007669"/>
    <property type="project" value="UniProtKB-KW"/>
</dbReference>
<evidence type="ECO:0000256" key="12">
    <source>
        <dbReference type="ARBA" id="ARBA00023172"/>
    </source>
</evidence>
<proteinExistence type="inferred from homology"/>
<dbReference type="GO" id="GO:0006281">
    <property type="term" value="P:DNA repair"/>
    <property type="evidence" value="ECO:0007669"/>
    <property type="project" value="UniProtKB-KW"/>
</dbReference>
<comment type="similarity">
    <text evidence="3">Belongs to the EME1/MMS4 family.</text>
</comment>
<keyword evidence="15" id="KW-0469">Meiosis</keyword>
<keyword evidence="13" id="KW-0234">DNA repair</keyword>
<dbReference type="Gene3D" id="1.10.150.670">
    <property type="entry name" value="Crossover junction endonuclease EME1, DNA-binding domain"/>
    <property type="match status" value="1"/>
</dbReference>
<feature type="domain" description="ERCC4" evidence="17">
    <location>
        <begin position="277"/>
        <end position="433"/>
    </location>
</feature>
<dbReference type="InterPro" id="IPR047524">
    <property type="entry name" value="XPF_nuclease_EME1_plant/arthr"/>
</dbReference>
<evidence type="ECO:0000313" key="19">
    <source>
        <dbReference type="Proteomes" id="UP001370490"/>
    </source>
</evidence>
<keyword evidence="5" id="KW-0540">Nuclease</keyword>
<dbReference type="PANTHER" id="PTHR21077">
    <property type="entry name" value="EME1 PROTEIN"/>
    <property type="match status" value="1"/>
</dbReference>
<accession>A0AAN8Z898</accession>
<sequence>MSQPIPVDIISDSDSDDPQTKQNANSSFLSALPLQSKKQETVTEPQPHPSIFILDDDPTPQKPRIHSTPDTPSFVPETPMSISLDSDVSLVKCTNASTSNDPKFNGISGVSLVQCTNASSSSDPKFDGIRGVICLESDNETEEEKRKENKNNPTFSRGSFNAMESKNDAICCLGTFNVARKSLEDVVMDSMSLETNDLQVEKHTMNEDVLPRKKRNALKQKRKDESKEVRKKRRTTEEEKLRKAARKAEEAKMKKLQREKKKWEKGKYALKSIVAEIDTKVVERGSIGGHLLTNFAEKGLTYRITRNPVQSSIVWSMSVPDDISELSLELREISYIVLVYEADEFCSLVMDESLMDHVSSIRNRYPSHTICYLTNRLMNYIQKREQRQYKSPEYNDGWKRPPVEEVLSLLTTHFIGVHSRQCIDEAELAEHVVGLTCSLASCQSRNKPTRLSVNANGFDRPKFNKEELVVLVAIPKVQPRFALAIWKRYPTMKSLLSVYMDPSKSVREKELFLKDLTVEGLIGGDRRLGEICSTRIYRILMAQSGSIKTNDIEDGADLFTC</sequence>
<organism evidence="18 19">
    <name type="scientific">Dillenia turbinata</name>
    <dbReference type="NCBI Taxonomy" id="194707"/>
    <lineage>
        <taxon>Eukaryota</taxon>
        <taxon>Viridiplantae</taxon>
        <taxon>Streptophyta</taxon>
        <taxon>Embryophyta</taxon>
        <taxon>Tracheophyta</taxon>
        <taxon>Spermatophyta</taxon>
        <taxon>Magnoliopsida</taxon>
        <taxon>eudicotyledons</taxon>
        <taxon>Gunneridae</taxon>
        <taxon>Pentapetalae</taxon>
        <taxon>Dilleniales</taxon>
        <taxon>Dilleniaceae</taxon>
        <taxon>Dillenia</taxon>
    </lineage>
</organism>
<dbReference type="GO" id="GO:0004519">
    <property type="term" value="F:endonuclease activity"/>
    <property type="evidence" value="ECO:0007669"/>
    <property type="project" value="UniProtKB-KW"/>
</dbReference>
<keyword evidence="12" id="KW-0233">DNA recombination</keyword>
<keyword evidence="9" id="KW-0498">Mitosis</keyword>
<evidence type="ECO:0000256" key="7">
    <source>
        <dbReference type="ARBA" id="ARBA00022759"/>
    </source>
</evidence>
<dbReference type="GO" id="GO:0016787">
    <property type="term" value="F:hydrolase activity"/>
    <property type="evidence" value="ECO:0007669"/>
    <property type="project" value="UniProtKB-KW"/>
</dbReference>
<feature type="region of interest" description="Disordered" evidence="16">
    <location>
        <begin position="1"/>
        <end position="76"/>
    </location>
</feature>
<evidence type="ECO:0000256" key="14">
    <source>
        <dbReference type="ARBA" id="ARBA00023242"/>
    </source>
</evidence>
<gene>
    <name evidence="18" type="ORF">RJ641_010383</name>
</gene>
<keyword evidence="7" id="KW-0255">Endonuclease</keyword>
<feature type="compositionally biased region" description="Basic residues" evidence="16">
    <location>
        <begin position="212"/>
        <end position="221"/>
    </location>
</feature>
<protein>
    <submittedName>
        <fullName evidence="18">ERCC4 domain</fullName>
    </submittedName>
</protein>
<dbReference type="Proteomes" id="UP001370490">
    <property type="component" value="Unassembled WGS sequence"/>
</dbReference>
<dbReference type="GO" id="GO:0051301">
    <property type="term" value="P:cell division"/>
    <property type="evidence" value="ECO:0007669"/>
    <property type="project" value="UniProtKB-KW"/>
</dbReference>
<comment type="cofactor">
    <cofactor evidence="1">
        <name>Mg(2+)</name>
        <dbReference type="ChEBI" id="CHEBI:18420"/>
    </cofactor>
</comment>
<evidence type="ECO:0000256" key="2">
    <source>
        <dbReference type="ARBA" id="ARBA00004123"/>
    </source>
</evidence>
<keyword evidence="19" id="KW-1185">Reference proteome</keyword>
<name>A0AAN8Z898_9MAGN</name>
<evidence type="ECO:0000256" key="11">
    <source>
        <dbReference type="ARBA" id="ARBA00022842"/>
    </source>
</evidence>
<feature type="compositionally biased region" description="Low complexity" evidence="16">
    <location>
        <begin position="1"/>
        <end position="10"/>
    </location>
</feature>
<evidence type="ECO:0000256" key="15">
    <source>
        <dbReference type="ARBA" id="ARBA00023254"/>
    </source>
</evidence>
<evidence type="ECO:0000256" key="8">
    <source>
        <dbReference type="ARBA" id="ARBA00022763"/>
    </source>
</evidence>
<evidence type="ECO:0000256" key="1">
    <source>
        <dbReference type="ARBA" id="ARBA00001946"/>
    </source>
</evidence>
<evidence type="ECO:0000256" key="4">
    <source>
        <dbReference type="ARBA" id="ARBA00022618"/>
    </source>
</evidence>
<dbReference type="AlphaFoldDB" id="A0AAN8Z898"/>
<feature type="compositionally biased region" description="Polar residues" evidence="16">
    <location>
        <begin position="20"/>
        <end position="29"/>
    </location>
</feature>
<dbReference type="EMBL" id="JBAMMX010000017">
    <property type="protein sequence ID" value="KAK6924183.1"/>
    <property type="molecule type" value="Genomic_DNA"/>
</dbReference>
<evidence type="ECO:0000256" key="16">
    <source>
        <dbReference type="SAM" id="MobiDB-lite"/>
    </source>
</evidence>